<feature type="transmembrane region" description="Helical" evidence="2">
    <location>
        <begin position="81"/>
        <end position="100"/>
    </location>
</feature>
<dbReference type="InterPro" id="IPR017850">
    <property type="entry name" value="Alkaline_phosphatase_core_sf"/>
</dbReference>
<evidence type="ECO:0000313" key="3">
    <source>
        <dbReference type="EMBL" id="KJL31677.1"/>
    </source>
</evidence>
<dbReference type="Gene3D" id="3.40.720.10">
    <property type="entry name" value="Alkaline Phosphatase, subunit A"/>
    <property type="match status" value="1"/>
</dbReference>
<keyword evidence="4" id="KW-1185">Reference proteome</keyword>
<evidence type="ECO:0008006" key="5">
    <source>
        <dbReference type="Google" id="ProtNLM"/>
    </source>
</evidence>
<feature type="transmembrane region" description="Helical" evidence="2">
    <location>
        <begin position="51"/>
        <end position="74"/>
    </location>
</feature>
<feature type="compositionally biased region" description="Low complexity" evidence="1">
    <location>
        <begin position="11"/>
        <end position="21"/>
    </location>
</feature>
<evidence type="ECO:0000256" key="1">
    <source>
        <dbReference type="SAM" id="MobiDB-lite"/>
    </source>
</evidence>
<feature type="region of interest" description="Disordered" evidence="1">
    <location>
        <begin position="1"/>
        <end position="21"/>
    </location>
</feature>
<dbReference type="PATRIC" id="fig|582680.6.peg.3032"/>
<reference evidence="3 4" key="1">
    <citation type="submission" date="2015-02" db="EMBL/GenBank/DDBJ databases">
        <title>Draft genome sequences of ten Microbacterium spp. with emphasis on heavy metal contaminated environments.</title>
        <authorList>
            <person name="Corretto E."/>
        </authorList>
    </citation>
    <scope>NUCLEOTIDE SEQUENCE [LARGE SCALE GENOMIC DNA]</scope>
    <source>
        <strain evidence="3 4">ARN176</strain>
    </source>
</reference>
<feature type="transmembrane region" description="Helical" evidence="2">
    <location>
        <begin position="134"/>
        <end position="157"/>
    </location>
</feature>
<feature type="transmembrane region" description="Helical" evidence="2">
    <location>
        <begin position="25"/>
        <end position="45"/>
    </location>
</feature>
<gene>
    <name evidence="3" type="ORF">RS86_02952</name>
</gene>
<sequence>MSTSVRGRIPSASRLGSSSRRGSGFAAKAVAVAALVMVPLAPGLLAADRSAAGSAGLIGIPVESLLIVLLLVIVPWRAVRRVLAGIFGAFVTAALVLTGVDRGFRATVGTPFVLVDWPQLGSAYGVVVDAVGAFSAQLILVGLLCAILACATLLAWAAMRVARMVRTRAAGRAVIAALAVVWLVAGAVAPLPTGAPLAAAAAVGSVETAVTRTESVLAAQAAVARAISEDPFADVPSTRLLAGLRGKDVVIAFVESYGRVALEGQGIAEGVTDVLRAGNSSLAAEGYTARSAWLTSPTYGGLSWLAHGTLQTGVWTPTQSSYDQLVASDRLSLSRAFGDAGWRTVSDVPSDSETWSIGSSFYRYDSLLDARGVGYRGPGFGYARIPDQFTLKHFADTELAGPHDPVMAEIDLVSSHTPWAPLPQLVPWEQIGDGSVYDPQPGQSQSAGTVWQNAKTVQRFYGQSVQYSLGSLFSFLENVDDPNLVVIVLGDHQPAAIVSGPGASHDVPISVIARDPAVFTAIDDWGWTPGLRPGGTSPVWRMDAFRDRLFTAFSERP</sequence>
<name>A0A0F0LEQ6_9MICO</name>
<evidence type="ECO:0000256" key="2">
    <source>
        <dbReference type="SAM" id="Phobius"/>
    </source>
</evidence>
<dbReference type="AlphaFoldDB" id="A0A0F0LEQ6"/>
<keyword evidence="2" id="KW-1133">Transmembrane helix</keyword>
<accession>A0A0F0LEQ6</accession>
<comment type="caution">
    <text evidence="3">The sequence shown here is derived from an EMBL/GenBank/DDBJ whole genome shotgun (WGS) entry which is preliminary data.</text>
</comment>
<protein>
    <recommendedName>
        <fullName evidence="5">Phosphoglycerol transferase MdoB</fullName>
    </recommendedName>
</protein>
<feature type="transmembrane region" description="Helical" evidence="2">
    <location>
        <begin position="169"/>
        <end position="189"/>
    </location>
</feature>
<evidence type="ECO:0000313" key="4">
    <source>
        <dbReference type="Proteomes" id="UP000033740"/>
    </source>
</evidence>
<keyword evidence="2" id="KW-0472">Membrane</keyword>
<dbReference type="Proteomes" id="UP000033740">
    <property type="component" value="Unassembled WGS sequence"/>
</dbReference>
<proteinExistence type="predicted"/>
<keyword evidence="2" id="KW-0812">Transmembrane</keyword>
<dbReference type="EMBL" id="JYIX01000038">
    <property type="protein sequence ID" value="KJL31677.1"/>
    <property type="molecule type" value="Genomic_DNA"/>
</dbReference>
<dbReference type="STRING" id="582680.RS86_02952"/>
<organism evidence="3 4">
    <name type="scientific">Microbacterium azadirachtae</name>
    <dbReference type="NCBI Taxonomy" id="582680"/>
    <lineage>
        <taxon>Bacteria</taxon>
        <taxon>Bacillati</taxon>
        <taxon>Actinomycetota</taxon>
        <taxon>Actinomycetes</taxon>
        <taxon>Micrococcales</taxon>
        <taxon>Microbacteriaceae</taxon>
        <taxon>Microbacterium</taxon>
    </lineage>
</organism>
<dbReference type="RefSeq" id="WP_052680298.1">
    <property type="nucleotide sequence ID" value="NZ_JYIX01000038.1"/>
</dbReference>